<feature type="region of interest" description="Disordered" evidence="6">
    <location>
        <begin position="160"/>
        <end position="191"/>
    </location>
</feature>
<evidence type="ECO:0000256" key="4">
    <source>
        <dbReference type="ARBA" id="ARBA00037112"/>
    </source>
</evidence>
<dbReference type="InParanoid" id="A0A4S2MZP5"/>
<comment type="function">
    <text evidence="4">May be involved in protection from oxidative damage.</text>
</comment>
<keyword evidence="3" id="KW-0496">Mitochondrion</keyword>
<evidence type="ECO:0000256" key="2">
    <source>
        <dbReference type="ARBA" id="ARBA00009540"/>
    </source>
</evidence>
<feature type="compositionally biased region" description="Polar residues" evidence="6">
    <location>
        <begin position="88"/>
        <end position="98"/>
    </location>
</feature>
<dbReference type="Pfam" id="PF07534">
    <property type="entry name" value="TLD"/>
    <property type="match status" value="1"/>
</dbReference>
<proteinExistence type="inferred from homology"/>
<evidence type="ECO:0000256" key="6">
    <source>
        <dbReference type="SAM" id="MobiDB-lite"/>
    </source>
</evidence>
<protein>
    <recommendedName>
        <fullName evidence="5">Oxidation resistance protein 1</fullName>
    </recommendedName>
</protein>
<dbReference type="PANTHER" id="PTHR23354">
    <property type="entry name" value="NUCLEOLAR PROTEIN 7/ESTROGEN RECEPTOR COACTIVATOR-RELATED"/>
    <property type="match status" value="1"/>
</dbReference>
<dbReference type="GO" id="GO:0005634">
    <property type="term" value="C:nucleus"/>
    <property type="evidence" value="ECO:0007669"/>
    <property type="project" value="TreeGrafter"/>
</dbReference>
<feature type="region of interest" description="Disordered" evidence="6">
    <location>
        <begin position="85"/>
        <end position="137"/>
    </location>
</feature>
<evidence type="ECO:0000256" key="5">
    <source>
        <dbReference type="ARBA" id="ARBA00040604"/>
    </source>
</evidence>
<name>A0A4S2MZP5_9PEZI</name>
<keyword evidence="9" id="KW-1185">Reference proteome</keyword>
<evidence type="ECO:0000259" key="7">
    <source>
        <dbReference type="PROSITE" id="PS51886"/>
    </source>
</evidence>
<organism evidence="8 9">
    <name type="scientific">Ascodesmis nigricans</name>
    <dbReference type="NCBI Taxonomy" id="341454"/>
    <lineage>
        <taxon>Eukaryota</taxon>
        <taxon>Fungi</taxon>
        <taxon>Dikarya</taxon>
        <taxon>Ascomycota</taxon>
        <taxon>Pezizomycotina</taxon>
        <taxon>Pezizomycetes</taxon>
        <taxon>Pezizales</taxon>
        <taxon>Ascodesmidaceae</taxon>
        <taxon>Ascodesmis</taxon>
    </lineage>
</organism>
<reference evidence="8 9" key="1">
    <citation type="submission" date="2019-04" db="EMBL/GenBank/DDBJ databases">
        <title>Comparative genomics and transcriptomics to analyze fruiting body development in filamentous ascomycetes.</title>
        <authorList>
            <consortium name="DOE Joint Genome Institute"/>
            <person name="Lutkenhaus R."/>
            <person name="Traeger S."/>
            <person name="Breuer J."/>
            <person name="Kuo A."/>
            <person name="Lipzen A."/>
            <person name="Pangilinan J."/>
            <person name="Dilworth D."/>
            <person name="Sandor L."/>
            <person name="Poggeler S."/>
            <person name="Barry K."/>
            <person name="Grigoriev I.V."/>
            <person name="Nowrousian M."/>
        </authorList>
    </citation>
    <scope>NUCLEOTIDE SEQUENCE [LARGE SCALE GENOMIC DNA]</scope>
    <source>
        <strain evidence="8 9">CBS 389.68</strain>
    </source>
</reference>
<dbReference type="PROSITE" id="PS51886">
    <property type="entry name" value="TLDC"/>
    <property type="match status" value="1"/>
</dbReference>
<comment type="subcellular location">
    <subcellularLocation>
        <location evidence="1">Mitochondrion</location>
    </subcellularLocation>
</comment>
<dbReference type="SMART" id="SM00584">
    <property type="entry name" value="TLDc"/>
    <property type="match status" value="1"/>
</dbReference>
<dbReference type="PANTHER" id="PTHR23354:SF62">
    <property type="entry name" value="MUSTARD, ISOFORM V"/>
    <property type="match status" value="1"/>
</dbReference>
<feature type="domain" description="TLDc" evidence="7">
    <location>
        <begin position="199"/>
        <end position="398"/>
    </location>
</feature>
<feature type="compositionally biased region" description="Low complexity" evidence="6">
    <location>
        <begin position="164"/>
        <end position="178"/>
    </location>
</feature>
<dbReference type="STRING" id="341454.A0A4S2MZP5"/>
<dbReference type="Proteomes" id="UP000298138">
    <property type="component" value="Unassembled WGS sequence"/>
</dbReference>
<sequence>MELSAGNGGSVPGLAKKPVCDLEHLELALTARGARASPPPKLLSLKTACTTTTISQLTITTRSNEASPLVLASSTAALYTIRPIPAPRSTTSKHSSPQPTTATGPCPKPPPPPTTTTTTTKTTMTNPSPPSPPARETSFASLTTIASALSWGLSHLTSSSRVASPTITPSSSRPRTPIYSPPPLAPLKLTGYAPTTTNRLLTRSLGEEIRSLLPARLQLFDTWTLAYSLEQHGVSLSTLYAKTAVKPRSGYVLVVKDTDGRLFGAFVSEGFRPSGGRYYGTGECFLWTTEIAGSCDSSDSNDSGNSGDGGGDGVATAGEEEKVRKFRAFPYSGENDYVILCEHGFLSMGGGDGRFGLWLDDRFEKGVSQRSVTFGNDPLSEASGGKFEVLDVELWRVGL</sequence>
<dbReference type="EMBL" id="ML220116">
    <property type="protein sequence ID" value="TGZ82054.1"/>
    <property type="molecule type" value="Genomic_DNA"/>
</dbReference>
<evidence type="ECO:0000313" key="8">
    <source>
        <dbReference type="EMBL" id="TGZ82054.1"/>
    </source>
</evidence>
<evidence type="ECO:0000313" key="9">
    <source>
        <dbReference type="Proteomes" id="UP000298138"/>
    </source>
</evidence>
<dbReference type="FunCoup" id="A0A4S2MZP5">
    <property type="interactions" value="9"/>
</dbReference>
<dbReference type="GO" id="GO:0005739">
    <property type="term" value="C:mitochondrion"/>
    <property type="evidence" value="ECO:0007669"/>
    <property type="project" value="UniProtKB-SubCell"/>
</dbReference>
<evidence type="ECO:0000256" key="3">
    <source>
        <dbReference type="ARBA" id="ARBA00023128"/>
    </source>
</evidence>
<accession>A0A4S2MZP5</accession>
<feature type="region of interest" description="Disordered" evidence="6">
    <location>
        <begin position="297"/>
        <end position="317"/>
    </location>
</feature>
<dbReference type="InterPro" id="IPR006571">
    <property type="entry name" value="TLDc_dom"/>
</dbReference>
<comment type="similarity">
    <text evidence="2">Belongs to the OXR1 family.</text>
</comment>
<dbReference type="OrthoDB" id="26679at2759"/>
<gene>
    <name evidence="8" type="ORF">EX30DRAFT_339955</name>
</gene>
<feature type="compositionally biased region" description="Low complexity" evidence="6">
    <location>
        <begin position="115"/>
        <end position="126"/>
    </location>
</feature>
<dbReference type="AlphaFoldDB" id="A0A4S2MZP5"/>
<dbReference type="GO" id="GO:0006979">
    <property type="term" value="P:response to oxidative stress"/>
    <property type="evidence" value="ECO:0007669"/>
    <property type="project" value="TreeGrafter"/>
</dbReference>
<evidence type="ECO:0000256" key="1">
    <source>
        <dbReference type="ARBA" id="ARBA00004173"/>
    </source>
</evidence>